<dbReference type="InterPro" id="IPR021795">
    <property type="entry name" value="DUF3363"/>
</dbReference>
<dbReference type="OrthoDB" id="9809969at2"/>
<dbReference type="Pfam" id="PF11843">
    <property type="entry name" value="DUF3363"/>
    <property type="match status" value="1"/>
</dbReference>
<feature type="region of interest" description="Disordered" evidence="1">
    <location>
        <begin position="1"/>
        <end position="24"/>
    </location>
</feature>
<proteinExistence type="predicted"/>
<protein>
    <submittedName>
        <fullName evidence="2">DUF3363 domain-containing protein</fullName>
    </submittedName>
</protein>
<evidence type="ECO:0000313" key="3">
    <source>
        <dbReference type="Proteomes" id="UP000268623"/>
    </source>
</evidence>
<accession>A0A3M9XU03</accession>
<dbReference type="RefSeq" id="WP_123176292.1">
    <property type="nucleotide sequence ID" value="NZ_QWDD01000001.1"/>
</dbReference>
<sequence length="583" mass="64463">MSDDGDNLEVRPGRIHQSRPGRAPKSFVAQVLKAANRAGGLGTRGQLGKVKRSTFGRGRGRAFAAERGLFSTARRVVVKARVVRHKGRDFRSAPLVTHVAYLRRDGVTHDEHKAQMFDARSDTADGAAFVERCKNDRHHFRFIVSPEDATEMEDLRAFTRDLLREAERDLGTKLDWVGVDHRNTDNPHIHILLRGKADDGADLVISRDYISNGMRARAERLVGLELGPKPERRIHEDLAREVDADRWTRLDRTISAGADETGIVDLRPGRQQTDPNIERLKIGRLQKLERLGLAVPIGPAQWMLAEDAESRLRDLGLRGDIIKTMHRALTEARIERSTTDFAIHGENDRPPLIGRLVARGLADELSEKAFAIIDGVDGRAHHLRFSNIEATSDAAPGAIVELRRFEDASGAERVALAVRSDLSLENQIKADGATWLDRRLVERSETPFAHAGFGQEVREALSARIEHLSATGLAQRQGQRVVFASDLLGTLRRRELDAIGAKLARETGLPYQPKPEGANVGGTYRQRLSLASGRYAMIDDGLGFQLVPWSPSLETKLGKHISGVMSPGGGVDWSFGKKRGLGL</sequence>
<name>A0A3M9XU03_9HYPH</name>
<organism evidence="2 3">
    <name type="scientific">Methylocystis hirsuta</name>
    <dbReference type="NCBI Taxonomy" id="369798"/>
    <lineage>
        <taxon>Bacteria</taxon>
        <taxon>Pseudomonadati</taxon>
        <taxon>Pseudomonadota</taxon>
        <taxon>Alphaproteobacteria</taxon>
        <taxon>Hyphomicrobiales</taxon>
        <taxon>Methylocystaceae</taxon>
        <taxon>Methylocystis</taxon>
    </lineage>
</organism>
<evidence type="ECO:0000313" key="2">
    <source>
        <dbReference type="EMBL" id="RNJ50350.1"/>
    </source>
</evidence>
<reference evidence="2 3" key="1">
    <citation type="submission" date="2018-08" db="EMBL/GenBank/DDBJ databases">
        <title>Genome sequence of Methylocystis hirsuta CSC1, a methanotroph able to accumulate PHAs.</title>
        <authorList>
            <person name="Bordel S."/>
            <person name="Rodriguez E."/>
            <person name="Gancedo J."/>
            <person name="Munoz R."/>
        </authorList>
    </citation>
    <scope>NUCLEOTIDE SEQUENCE [LARGE SCALE GENOMIC DNA]</scope>
    <source>
        <strain evidence="2 3">CSC1</strain>
    </source>
</reference>
<evidence type="ECO:0000256" key="1">
    <source>
        <dbReference type="SAM" id="MobiDB-lite"/>
    </source>
</evidence>
<gene>
    <name evidence="2" type="ORF">D1O30_12875</name>
</gene>
<keyword evidence="3" id="KW-1185">Reference proteome</keyword>
<comment type="caution">
    <text evidence="2">The sequence shown here is derived from an EMBL/GenBank/DDBJ whole genome shotgun (WGS) entry which is preliminary data.</text>
</comment>
<dbReference type="EMBL" id="QWDD01000001">
    <property type="protein sequence ID" value="RNJ50350.1"/>
    <property type="molecule type" value="Genomic_DNA"/>
</dbReference>
<dbReference type="AlphaFoldDB" id="A0A3M9XU03"/>
<dbReference type="Proteomes" id="UP000268623">
    <property type="component" value="Unassembled WGS sequence"/>
</dbReference>